<protein>
    <submittedName>
        <fullName evidence="1">Uncharacterized protein</fullName>
    </submittedName>
</protein>
<sequence length="1601" mass="173375">MASSSMLTREQRWVPGRKSMTVLGKIAVPKPVNLPSQRLENHGLDPNVEIVPKGTPGWGSRSSSTTTNAWGSSALSPSTPDGGAGSPSFLTGRPSSGGSGTRPSTAGSDKSCDTASNAWGPNSRPSSACGTLTSSQTLVTSTRPRSAETRPSSSHLSRFAESNSDSSSAWSRPGTAEKLGTASAKVDGFTMSSGDFPTLGSGKSSDLHTQQGHSSHGRPLSASGRAAPQSDTLETSQNGDGSADASTDKGNVNTWKRDESPCHGGLAAPSMEKCQSDPQLPQLHPNLHMPPHHIDPWQGLPILNPPEGAWHRGGHPGVPYGPSFPPGSNPGVGPGSCQPNSGDAYHPHLPDSYIFPNHPVIPVRPAAYTGPPPNGYYVPPRMNFRSSNEQFHSTEMVAGPRVYNRHSNQNAHPDINKYHARPVRYDPTSTMAKEQMPSAHSQDTHRGPYKVLLKQHDAWGERDATDGKKQDSILVSSSHSETVKPSGLLVEENDLEGKWKKDEQIGFSKSSVGEDVSFHHTNDQRGRSSVLNAENLPDNVDKAKVLDDGLMKRPETASIPAEGPPPFIAVNKNATLIDKIERLNTKARNCGRQNEVGAVNVSERNQFKSESVKANCSTNNVDTNVISPEKTLELDASCRDTSMSLKSITSETVNPRPTESQVSVDNMPDSSGVGDKGHFQFHKKVHSMQGRMDYRGKGKFNVQGGEEWRKKSSAADWSVVVTARDADACLDNCVEDRHTFQEVPTKQESKSPGNAEVEYCATRPFDSASYKAKAKIKERAMQHARTPQQEAWVKEQKANAPAELGELNGRKVAENPSEKLESNAHQHGQEDIRAHVKTPKTDACITEAVGLAAQNIVKIIGESTEVLLSHKASEVPNCAPQGPVICAVLSVRLPQDSNVTDYTSHTTVSQLHDHGVSRQKHMGHKRKQSNSQTKNFGNMAVTDVGMKDSDAMIADGNVPNGGSSRHDTTSITDDTFLQYKKKNNRSAKNKHRLNDVSLGATVLPSSQPIEGNLAKASSGISKVESPEPVLQPSSIQAETPREIDEPGALQPAVEAHGRGSNQGKPQSSSKMSRSAQAIRVVEKLHGNEGVVWAPVRPLNKNGPLEEAGQSAVFDGNHPHSAKNGHEIQSSSRTKRVETERYIPKRRVKEQSEQEKSQQLPTFHSQEMSDEMAGSVECGSQSTKSSGPDSSVVKESFTLETRNVEGKHNRHRTLASWRRRGSVESPMSLQSSHDGSSVPSDASKTVQKPVEQDQHLKTDNPISKGQQKYSDSGWNAHEQATVDSALAVVEDHGTLGKGRLQPYEVHRAAGHKYTAELKIAETGVTDKPDTHSTLGFSGLGRSASGNENRGLSEHESCQWEPKSHSYSSLDHQGVGANRGPRIQVQVGRTQTPEKEFSSQGMGHFPSQTSKDSSAKSQSQPNQHDSRGGNVAEIANLQQQDSRRERKRPDSTKEHAPNHGPASLAGPATETIERHQEQQISSGPRQYGHQNARFSRRRETSYRGGQGPASETIRQPPVLNRAGRHQNLHYEYLPVRSAGKPSNVFNHYTTAGEELGQGSRVTGARYQEQGQNQSRHRGNLCRRNVGSGPHTSVQEASAHDNGE</sequence>
<accession>A0ACC2KPY7</accession>
<keyword evidence="2" id="KW-1185">Reference proteome</keyword>
<evidence type="ECO:0000313" key="1">
    <source>
        <dbReference type="EMBL" id="KAJ8623075.1"/>
    </source>
</evidence>
<evidence type="ECO:0000313" key="2">
    <source>
        <dbReference type="Proteomes" id="UP001234297"/>
    </source>
</evidence>
<name>A0ACC2KPY7_PERAE</name>
<organism evidence="1 2">
    <name type="scientific">Persea americana</name>
    <name type="common">Avocado</name>
    <dbReference type="NCBI Taxonomy" id="3435"/>
    <lineage>
        <taxon>Eukaryota</taxon>
        <taxon>Viridiplantae</taxon>
        <taxon>Streptophyta</taxon>
        <taxon>Embryophyta</taxon>
        <taxon>Tracheophyta</taxon>
        <taxon>Spermatophyta</taxon>
        <taxon>Magnoliopsida</taxon>
        <taxon>Magnoliidae</taxon>
        <taxon>Laurales</taxon>
        <taxon>Lauraceae</taxon>
        <taxon>Persea</taxon>
    </lineage>
</organism>
<reference evidence="1 2" key="1">
    <citation type="journal article" date="2022" name="Hortic Res">
        <title>A haplotype resolved chromosomal level avocado genome allows analysis of novel avocado genes.</title>
        <authorList>
            <person name="Nath O."/>
            <person name="Fletcher S.J."/>
            <person name="Hayward A."/>
            <person name="Shaw L.M."/>
            <person name="Masouleh A.K."/>
            <person name="Furtado A."/>
            <person name="Henry R.J."/>
            <person name="Mitter N."/>
        </authorList>
    </citation>
    <scope>NUCLEOTIDE SEQUENCE [LARGE SCALE GENOMIC DNA]</scope>
    <source>
        <strain evidence="2">cv. Hass</strain>
    </source>
</reference>
<proteinExistence type="predicted"/>
<gene>
    <name evidence="1" type="ORF">MRB53_031604</name>
</gene>
<dbReference type="Proteomes" id="UP001234297">
    <property type="component" value="Chromosome 10"/>
</dbReference>
<comment type="caution">
    <text evidence="1">The sequence shown here is derived from an EMBL/GenBank/DDBJ whole genome shotgun (WGS) entry which is preliminary data.</text>
</comment>
<dbReference type="EMBL" id="CM056818">
    <property type="protein sequence ID" value="KAJ8623075.1"/>
    <property type="molecule type" value="Genomic_DNA"/>
</dbReference>